<evidence type="ECO:0000313" key="2">
    <source>
        <dbReference type="EMBL" id="OLQ07387.1"/>
    </source>
</evidence>
<sequence>MQAFESDRDFLWSDGAPAAYWINRQALLDDLNFTAAMPSGVLTCLSASMKPRQALHVPFPHCAESSSREERCSIHHISRHLALCFQLVEPEDFLFAGILVEEVACLVEPGDGEDSGIFLQLGIAVPYAGLPLDLLDPFPFQLTYQIVVVDMSQELPALFACCARFQESFLITAVLIVIYCALNAAAGFGRW</sequence>
<reference evidence="2 3" key="1">
    <citation type="submission" date="2016-02" db="EMBL/GenBank/DDBJ databases">
        <title>Genome analysis of coral dinoflagellate symbionts highlights evolutionary adaptations to a symbiotic lifestyle.</title>
        <authorList>
            <person name="Aranda M."/>
            <person name="Li Y."/>
            <person name="Liew Y.J."/>
            <person name="Baumgarten S."/>
            <person name="Simakov O."/>
            <person name="Wilson M."/>
            <person name="Piel J."/>
            <person name="Ashoor H."/>
            <person name="Bougouffa S."/>
            <person name="Bajic V.B."/>
            <person name="Ryu T."/>
            <person name="Ravasi T."/>
            <person name="Bayer T."/>
            <person name="Micklem G."/>
            <person name="Kim H."/>
            <person name="Bhak J."/>
            <person name="Lajeunesse T.C."/>
            <person name="Voolstra C.R."/>
        </authorList>
    </citation>
    <scope>NUCLEOTIDE SEQUENCE [LARGE SCALE GENOMIC DNA]</scope>
    <source>
        <strain evidence="2 3">CCMP2467</strain>
    </source>
</reference>
<dbReference type="EMBL" id="LSRX01000140">
    <property type="protein sequence ID" value="OLQ07387.1"/>
    <property type="molecule type" value="Genomic_DNA"/>
</dbReference>
<keyword evidence="3" id="KW-1185">Reference proteome</keyword>
<evidence type="ECO:0000256" key="1">
    <source>
        <dbReference type="SAM" id="Phobius"/>
    </source>
</evidence>
<accession>A0A1Q9EJ10</accession>
<proteinExistence type="predicted"/>
<name>A0A1Q9EJ10_SYMMI</name>
<organism evidence="2 3">
    <name type="scientific">Symbiodinium microadriaticum</name>
    <name type="common">Dinoflagellate</name>
    <name type="synonym">Zooxanthella microadriatica</name>
    <dbReference type="NCBI Taxonomy" id="2951"/>
    <lineage>
        <taxon>Eukaryota</taxon>
        <taxon>Sar</taxon>
        <taxon>Alveolata</taxon>
        <taxon>Dinophyceae</taxon>
        <taxon>Suessiales</taxon>
        <taxon>Symbiodiniaceae</taxon>
        <taxon>Symbiodinium</taxon>
    </lineage>
</organism>
<dbReference type="Proteomes" id="UP000186817">
    <property type="component" value="Unassembled WGS sequence"/>
</dbReference>
<protein>
    <submittedName>
        <fullName evidence="2">Uncharacterized protein</fullName>
    </submittedName>
</protein>
<keyword evidence="1" id="KW-1133">Transmembrane helix</keyword>
<keyword evidence="1" id="KW-0472">Membrane</keyword>
<comment type="caution">
    <text evidence="2">The sequence shown here is derived from an EMBL/GenBank/DDBJ whole genome shotgun (WGS) entry which is preliminary data.</text>
</comment>
<dbReference type="AlphaFoldDB" id="A0A1Q9EJ10"/>
<keyword evidence="1" id="KW-0812">Transmembrane</keyword>
<gene>
    <name evidence="2" type="ORF">AK812_SmicGene9208</name>
</gene>
<evidence type="ECO:0000313" key="3">
    <source>
        <dbReference type="Proteomes" id="UP000186817"/>
    </source>
</evidence>
<feature type="transmembrane region" description="Helical" evidence="1">
    <location>
        <begin position="169"/>
        <end position="188"/>
    </location>
</feature>